<dbReference type="AlphaFoldDB" id="A0A7X5R0F8"/>
<dbReference type="RefSeq" id="WP_167148787.1">
    <property type="nucleotide sequence ID" value="NZ_JAAMOX010000001.1"/>
</dbReference>
<evidence type="ECO:0000313" key="5">
    <source>
        <dbReference type="Proteomes" id="UP000541033"/>
    </source>
</evidence>
<dbReference type="PANTHER" id="PTHR30328">
    <property type="entry name" value="TRANSCRIPTIONAL REPRESSOR"/>
    <property type="match status" value="1"/>
</dbReference>
<evidence type="ECO:0000256" key="2">
    <source>
        <dbReference type="PROSITE-ProRule" id="PRU00335"/>
    </source>
</evidence>
<name>A0A7X5R0F8_9MICO</name>
<sequence>MAEHALEQQVADPRRRRDAERTQADILRVATQEFADVGFAGARVDEIAKKTQTAKRMIYYYFGSKEGLYLRVMEIAYETVRNGERDLDMSDLPPADGLRKLAEFTYDHHTSHRDFIRLVSIENIHRAEHIANSETIPDLNQVAVETLSDLLTRGQRAGIFRSDLDALDVHMMISAYSFFHVANRYTFRTIFGRDLLEQGRHEHYRTLIGDMVVAAVTDLAADSPVN</sequence>
<dbReference type="GO" id="GO:0003677">
    <property type="term" value="F:DNA binding"/>
    <property type="evidence" value="ECO:0007669"/>
    <property type="project" value="UniProtKB-UniRule"/>
</dbReference>
<evidence type="ECO:0000259" key="3">
    <source>
        <dbReference type="PROSITE" id="PS50977"/>
    </source>
</evidence>
<accession>A0A7X5R0F8</accession>
<proteinExistence type="predicted"/>
<dbReference type="InterPro" id="IPR050109">
    <property type="entry name" value="HTH-type_TetR-like_transc_reg"/>
</dbReference>
<keyword evidence="1 2" id="KW-0238">DNA-binding</keyword>
<organism evidence="4 5">
    <name type="scientific">Lysinibacter cavernae</name>
    <dbReference type="NCBI Taxonomy" id="1640652"/>
    <lineage>
        <taxon>Bacteria</taxon>
        <taxon>Bacillati</taxon>
        <taxon>Actinomycetota</taxon>
        <taxon>Actinomycetes</taxon>
        <taxon>Micrococcales</taxon>
        <taxon>Microbacteriaceae</taxon>
        <taxon>Lysinibacter</taxon>
    </lineage>
</organism>
<dbReference type="InterPro" id="IPR036271">
    <property type="entry name" value="Tet_transcr_reg_TetR-rel_C_sf"/>
</dbReference>
<dbReference type="PRINTS" id="PR00455">
    <property type="entry name" value="HTHTETR"/>
</dbReference>
<dbReference type="Pfam" id="PF00440">
    <property type="entry name" value="TetR_N"/>
    <property type="match status" value="1"/>
</dbReference>
<dbReference type="PANTHER" id="PTHR30328:SF54">
    <property type="entry name" value="HTH-TYPE TRANSCRIPTIONAL REPRESSOR SCO4008"/>
    <property type="match status" value="1"/>
</dbReference>
<evidence type="ECO:0000256" key="1">
    <source>
        <dbReference type="ARBA" id="ARBA00023125"/>
    </source>
</evidence>
<dbReference type="GO" id="GO:0006355">
    <property type="term" value="P:regulation of DNA-templated transcription"/>
    <property type="evidence" value="ECO:0007669"/>
    <property type="project" value="UniProtKB-ARBA"/>
</dbReference>
<dbReference type="PROSITE" id="PS50977">
    <property type="entry name" value="HTH_TETR_2"/>
    <property type="match status" value="1"/>
</dbReference>
<feature type="domain" description="HTH tetR-type" evidence="3">
    <location>
        <begin position="20"/>
        <end position="80"/>
    </location>
</feature>
<gene>
    <name evidence="4" type="ORF">FHX76_001161</name>
</gene>
<dbReference type="SUPFAM" id="SSF46689">
    <property type="entry name" value="Homeodomain-like"/>
    <property type="match status" value="1"/>
</dbReference>
<dbReference type="EMBL" id="JAAMOX010000001">
    <property type="protein sequence ID" value="NIH53293.1"/>
    <property type="molecule type" value="Genomic_DNA"/>
</dbReference>
<protein>
    <submittedName>
        <fullName evidence="4">AcrR family transcriptional regulator</fullName>
    </submittedName>
</protein>
<feature type="DNA-binding region" description="H-T-H motif" evidence="2">
    <location>
        <begin position="43"/>
        <end position="62"/>
    </location>
</feature>
<dbReference type="SUPFAM" id="SSF48498">
    <property type="entry name" value="Tetracyclin repressor-like, C-terminal domain"/>
    <property type="match status" value="1"/>
</dbReference>
<dbReference type="InterPro" id="IPR001647">
    <property type="entry name" value="HTH_TetR"/>
</dbReference>
<dbReference type="Proteomes" id="UP000541033">
    <property type="component" value="Unassembled WGS sequence"/>
</dbReference>
<dbReference type="Gene3D" id="1.10.357.10">
    <property type="entry name" value="Tetracycline Repressor, domain 2"/>
    <property type="match status" value="1"/>
</dbReference>
<reference evidence="4 5" key="1">
    <citation type="submission" date="2020-02" db="EMBL/GenBank/DDBJ databases">
        <title>Sequencing the genomes of 1000 actinobacteria strains.</title>
        <authorList>
            <person name="Klenk H.-P."/>
        </authorList>
    </citation>
    <scope>NUCLEOTIDE SEQUENCE [LARGE SCALE GENOMIC DNA]</scope>
    <source>
        <strain evidence="4 5">DSM 27960</strain>
    </source>
</reference>
<dbReference type="Pfam" id="PF17938">
    <property type="entry name" value="TetR_C_29"/>
    <property type="match status" value="1"/>
</dbReference>
<dbReference type="InterPro" id="IPR041474">
    <property type="entry name" value="NicS_C"/>
</dbReference>
<comment type="caution">
    <text evidence="4">The sequence shown here is derived from an EMBL/GenBank/DDBJ whole genome shotgun (WGS) entry which is preliminary data.</text>
</comment>
<evidence type="ECO:0000313" key="4">
    <source>
        <dbReference type="EMBL" id="NIH53293.1"/>
    </source>
</evidence>
<keyword evidence="5" id="KW-1185">Reference proteome</keyword>
<dbReference type="InterPro" id="IPR009057">
    <property type="entry name" value="Homeodomain-like_sf"/>
</dbReference>